<protein>
    <recommendedName>
        <fullName evidence="4">DUF2975 domain-containing protein</fullName>
    </recommendedName>
</protein>
<dbReference type="RefSeq" id="WP_207380814.1">
    <property type="nucleotide sequence ID" value="NZ_CP071502.1"/>
</dbReference>
<gene>
    <name evidence="2" type="ORF">JYB85_01930</name>
</gene>
<reference evidence="2 3" key="1">
    <citation type="submission" date="2021-03" db="EMBL/GenBank/DDBJ databases">
        <title>Novel species identification of genus Shewanella.</title>
        <authorList>
            <person name="Liu G."/>
            <person name="Zhang Q."/>
        </authorList>
    </citation>
    <scope>NUCLEOTIDE SEQUENCE [LARGE SCALE GENOMIC DNA]</scope>
    <source>
        <strain evidence="2 3">FJAT-52962</strain>
    </source>
</reference>
<feature type="transmembrane region" description="Helical" evidence="1">
    <location>
        <begin position="56"/>
        <end position="76"/>
    </location>
</feature>
<organism evidence="2 3">
    <name type="scientific">Shewanella sedimentimangrovi</name>
    <dbReference type="NCBI Taxonomy" id="2814293"/>
    <lineage>
        <taxon>Bacteria</taxon>
        <taxon>Pseudomonadati</taxon>
        <taxon>Pseudomonadota</taxon>
        <taxon>Gammaproteobacteria</taxon>
        <taxon>Alteromonadales</taxon>
        <taxon>Shewanellaceae</taxon>
        <taxon>Shewanella</taxon>
    </lineage>
</organism>
<feature type="transmembrane region" description="Helical" evidence="1">
    <location>
        <begin position="5"/>
        <end position="25"/>
    </location>
</feature>
<proteinExistence type="predicted"/>
<keyword evidence="1" id="KW-0812">Transmembrane</keyword>
<keyword evidence="1" id="KW-0472">Membrane</keyword>
<evidence type="ECO:0000313" key="3">
    <source>
        <dbReference type="Proteomes" id="UP000663207"/>
    </source>
</evidence>
<evidence type="ECO:0000313" key="2">
    <source>
        <dbReference type="EMBL" id="QSX37620.1"/>
    </source>
</evidence>
<dbReference type="Proteomes" id="UP000663207">
    <property type="component" value="Chromosome"/>
</dbReference>
<feature type="transmembrane region" description="Helical" evidence="1">
    <location>
        <begin position="114"/>
        <end position="132"/>
    </location>
</feature>
<evidence type="ECO:0008006" key="4">
    <source>
        <dbReference type="Google" id="ProtNLM"/>
    </source>
</evidence>
<dbReference type="EMBL" id="CP071502">
    <property type="protein sequence ID" value="QSX37620.1"/>
    <property type="molecule type" value="Genomic_DNA"/>
</dbReference>
<name>A0ABX7R3F4_9GAMM</name>
<sequence>MKNRVYLYIAVSLILVTTGYAFAVFNVCDPLVNKELYCNKIDNFQGFYSENIRGHIFAGFLALGGFLLSLKTFIVVNMKENLYDNPKYQDLWRRKNKIDPNLLLYAPLKELSDILFYAISASIFSAITQMTIGLYETWYAALFSIFTCIVATLLLLESLRLIKNNLDSWFEHIESR</sequence>
<feature type="transmembrane region" description="Helical" evidence="1">
    <location>
        <begin position="138"/>
        <end position="156"/>
    </location>
</feature>
<keyword evidence="1" id="KW-1133">Transmembrane helix</keyword>
<keyword evidence="3" id="KW-1185">Reference proteome</keyword>
<accession>A0ABX7R3F4</accession>
<evidence type="ECO:0000256" key="1">
    <source>
        <dbReference type="SAM" id="Phobius"/>
    </source>
</evidence>